<evidence type="ECO:0000313" key="8">
    <source>
        <dbReference type="EMBL" id="CAK9316266.1"/>
    </source>
</evidence>
<dbReference type="EMBL" id="OZ021736">
    <property type="protein sequence ID" value="CAK9316266.1"/>
    <property type="molecule type" value="Genomic_DNA"/>
</dbReference>
<evidence type="ECO:0000256" key="6">
    <source>
        <dbReference type="ARBA" id="ARBA00023136"/>
    </source>
</evidence>
<keyword evidence="4" id="KW-1001">Plastid inner membrane</keyword>
<dbReference type="Pfam" id="PF16166">
    <property type="entry name" value="TIC20"/>
    <property type="match status" value="1"/>
</dbReference>
<keyword evidence="7" id="KW-0150">Chloroplast</keyword>
<keyword evidence="9" id="KW-1185">Reference proteome</keyword>
<feature type="transmembrane region" description="Helical" evidence="7">
    <location>
        <begin position="244"/>
        <end position="260"/>
    </location>
</feature>
<feature type="transmembrane region" description="Helical" evidence="7">
    <location>
        <begin position="272"/>
        <end position="291"/>
    </location>
</feature>
<feature type="transmembrane region" description="Helical" evidence="7">
    <location>
        <begin position="198"/>
        <end position="222"/>
    </location>
</feature>
<comment type="function">
    <text evidence="7">Involved in protein precursor import into chloroplasts.</text>
</comment>
<keyword evidence="6 7" id="KW-0472">Membrane</keyword>
<evidence type="ECO:0000256" key="3">
    <source>
        <dbReference type="ARBA" id="ARBA00022692"/>
    </source>
</evidence>
<dbReference type="PANTHER" id="PTHR33510">
    <property type="entry name" value="PROTEIN TIC 20-II, CHLOROPLASTIC"/>
    <property type="match status" value="1"/>
</dbReference>
<keyword evidence="7" id="KW-0934">Plastid</keyword>
<name>A0ABP0YAX1_9ROSI</name>
<accession>A0ABP0YAX1</accession>
<keyword evidence="3 7" id="KW-0812">Transmembrane</keyword>
<evidence type="ECO:0000256" key="4">
    <source>
        <dbReference type="ARBA" id="ARBA00022780"/>
    </source>
</evidence>
<gene>
    <name evidence="8" type="ORF">CITCOLO1_LOCUS8125</name>
</gene>
<comment type="subcellular location">
    <subcellularLocation>
        <location evidence="1">Plastid</location>
        <location evidence="1">Chloroplast inner membrane</location>
        <topology evidence="1">Multi-pass membrane protein</topology>
    </subcellularLocation>
    <subcellularLocation>
        <location evidence="7">Plastid</location>
        <location evidence="7">Chloroplast membrane</location>
        <topology evidence="7">Multi-pass membrane protein</topology>
    </subcellularLocation>
</comment>
<dbReference type="PANTHER" id="PTHR33510:SF12">
    <property type="entry name" value="PROTEIN TIC 20-IV, CHLOROPLASTIC"/>
    <property type="match status" value="1"/>
</dbReference>
<evidence type="ECO:0000256" key="2">
    <source>
        <dbReference type="ARBA" id="ARBA00009596"/>
    </source>
</evidence>
<dbReference type="Proteomes" id="UP001642487">
    <property type="component" value="Chromosome 2"/>
</dbReference>
<proteinExistence type="inferred from homology"/>
<dbReference type="InterPro" id="IPR005691">
    <property type="entry name" value="Tic20"/>
</dbReference>
<feature type="transmembrane region" description="Helical" evidence="7">
    <location>
        <begin position="303"/>
        <end position="322"/>
    </location>
</feature>
<reference evidence="8 9" key="1">
    <citation type="submission" date="2024-03" db="EMBL/GenBank/DDBJ databases">
        <authorList>
            <person name="Gkanogiannis A."/>
            <person name="Becerra Lopez-Lavalle L."/>
        </authorList>
    </citation>
    <scope>NUCLEOTIDE SEQUENCE [LARGE SCALE GENOMIC DNA]</scope>
</reference>
<comment type="similarity">
    <text evidence="2 7">Belongs to the Tic20 family.</text>
</comment>
<evidence type="ECO:0000313" key="9">
    <source>
        <dbReference type="Proteomes" id="UP001642487"/>
    </source>
</evidence>
<evidence type="ECO:0000256" key="7">
    <source>
        <dbReference type="RuleBase" id="RU367003"/>
    </source>
</evidence>
<protein>
    <recommendedName>
        <fullName evidence="7">Protein TIC 20</fullName>
    </recommendedName>
</protein>
<keyword evidence="5 7" id="KW-1133">Transmembrane helix</keyword>
<sequence length="356" mass="40588">MLKRPERFWVFPIKCPIKYDITDVPYSCMQSNTALPSASLFPSARKTGKMFAVGPSNARLHCNSPNPLLPLPPPTTTAIGASVRYKNVFLKRCFKPGQVVMSQCRRLGSANLDTKLVLSIANTKQELCKELKLSSSRGMLISQISAAASPHLSGEQGSLFHKLPLLPPRNCAGKSPRAFRDDSYSVKRYSGVTQKPEWWWRTLACVPYLMALQMSSTAYYLLPLLEHLDVDNLIFYVPGSVQKLPWWFPMLYFNLAYFGLVRNKELPHFIRFHVMMGMLLETSLDIIWYASNFMPLIHYNGTYAMQYWGAVGFIYISVLLVCIRSSLLGTYAKIPFIFENALIHTFFSIGRYYRPF</sequence>
<evidence type="ECO:0000256" key="5">
    <source>
        <dbReference type="ARBA" id="ARBA00022989"/>
    </source>
</evidence>
<evidence type="ECO:0000256" key="1">
    <source>
        <dbReference type="ARBA" id="ARBA00004478"/>
    </source>
</evidence>
<organism evidence="8 9">
    <name type="scientific">Citrullus colocynthis</name>
    <name type="common">colocynth</name>
    <dbReference type="NCBI Taxonomy" id="252529"/>
    <lineage>
        <taxon>Eukaryota</taxon>
        <taxon>Viridiplantae</taxon>
        <taxon>Streptophyta</taxon>
        <taxon>Embryophyta</taxon>
        <taxon>Tracheophyta</taxon>
        <taxon>Spermatophyta</taxon>
        <taxon>Magnoliopsida</taxon>
        <taxon>eudicotyledons</taxon>
        <taxon>Gunneridae</taxon>
        <taxon>Pentapetalae</taxon>
        <taxon>rosids</taxon>
        <taxon>fabids</taxon>
        <taxon>Cucurbitales</taxon>
        <taxon>Cucurbitaceae</taxon>
        <taxon>Benincaseae</taxon>
        <taxon>Citrullus</taxon>
    </lineage>
</organism>